<accession>A0ABS7ZJ21</accession>
<keyword evidence="2" id="KW-1185">Reference proteome</keyword>
<gene>
    <name evidence="1" type="ORF">LEP48_16380</name>
</gene>
<comment type="caution">
    <text evidence="1">The sequence shown here is derived from an EMBL/GenBank/DDBJ whole genome shotgun (WGS) entry which is preliminary data.</text>
</comment>
<organism evidence="1 2">
    <name type="scientific">Isoptericola luteus</name>
    <dbReference type="NCBI Taxonomy" id="2879484"/>
    <lineage>
        <taxon>Bacteria</taxon>
        <taxon>Bacillati</taxon>
        <taxon>Actinomycetota</taxon>
        <taxon>Actinomycetes</taxon>
        <taxon>Micrococcales</taxon>
        <taxon>Promicromonosporaceae</taxon>
        <taxon>Isoptericola</taxon>
    </lineage>
</organism>
<evidence type="ECO:0000313" key="2">
    <source>
        <dbReference type="Proteomes" id="UP001319870"/>
    </source>
</evidence>
<evidence type="ECO:0000313" key="1">
    <source>
        <dbReference type="EMBL" id="MCA5894913.1"/>
    </source>
</evidence>
<reference evidence="1 2" key="1">
    <citation type="submission" date="2021-09" db="EMBL/GenBank/DDBJ databases">
        <title>Isoptericola luteus sp. nov., a novel bacterium isolated from Harbin, the capital city of Heilongjiang province.</title>
        <authorList>
            <person name="Li J."/>
        </authorList>
    </citation>
    <scope>NUCLEOTIDE SEQUENCE [LARGE SCALE GENOMIC DNA]</scope>
    <source>
        <strain evidence="1 2">NEAU-Y5</strain>
    </source>
</reference>
<dbReference type="EMBL" id="JAIXCQ010000014">
    <property type="protein sequence ID" value="MCA5894913.1"/>
    <property type="molecule type" value="Genomic_DNA"/>
</dbReference>
<dbReference type="Proteomes" id="UP001319870">
    <property type="component" value="Unassembled WGS sequence"/>
</dbReference>
<sequence>MPMVHSTDADFKVSRIDLGTLVDFQRQAEEHGWATRWTAVDALRTQVAEGSILLQPLLREERAGVLRAYRCLVLFSAADGPVAGGVATIDLSPEAYSELDRIDHDPEVRSALARVFALASGGIAMVSKS</sequence>
<proteinExistence type="predicted"/>
<name>A0ABS7ZJ21_9MICO</name>
<protein>
    <submittedName>
        <fullName evidence="1">Uncharacterized protein</fullName>
    </submittedName>
</protein>
<dbReference type="RefSeq" id="WP_225566644.1">
    <property type="nucleotide sequence ID" value="NZ_JAIXCQ010000014.1"/>
</dbReference>